<evidence type="ECO:0008006" key="7">
    <source>
        <dbReference type="Google" id="ProtNLM"/>
    </source>
</evidence>
<dbReference type="STRING" id="388467.A19Y_0489"/>
<name>A0A073CDG4_PLAA1</name>
<dbReference type="Proteomes" id="UP000027395">
    <property type="component" value="Chromosome"/>
</dbReference>
<dbReference type="AlphaFoldDB" id="A0A073CDG4"/>
<dbReference type="InterPro" id="IPR005234">
    <property type="entry name" value="ScpB_csome_segregation"/>
</dbReference>
<dbReference type="NCBIfam" id="TIGR00281">
    <property type="entry name" value="SMC-Scp complex subunit ScpB"/>
    <property type="match status" value="1"/>
</dbReference>
<evidence type="ECO:0000256" key="1">
    <source>
        <dbReference type="ARBA" id="ARBA00022490"/>
    </source>
</evidence>
<proteinExistence type="predicted"/>
<dbReference type="Pfam" id="PF04079">
    <property type="entry name" value="SMC_ScpB"/>
    <property type="match status" value="1"/>
</dbReference>
<accession>A0A073CDG4</accession>
<keyword evidence="6" id="KW-1185">Reference proteome</keyword>
<keyword evidence="3" id="KW-0159">Chromosome partition</keyword>
<evidence type="ECO:0000256" key="3">
    <source>
        <dbReference type="ARBA" id="ARBA00022829"/>
    </source>
</evidence>
<dbReference type="InterPro" id="IPR036390">
    <property type="entry name" value="WH_DNA-bd_sf"/>
</dbReference>
<evidence type="ECO:0000256" key="2">
    <source>
        <dbReference type="ARBA" id="ARBA00022618"/>
    </source>
</evidence>
<dbReference type="GO" id="GO:0051304">
    <property type="term" value="P:chromosome separation"/>
    <property type="evidence" value="ECO:0007669"/>
    <property type="project" value="InterPro"/>
</dbReference>
<dbReference type="PANTHER" id="PTHR34298:SF2">
    <property type="entry name" value="SEGREGATION AND CONDENSATION PROTEIN B"/>
    <property type="match status" value="1"/>
</dbReference>
<dbReference type="PANTHER" id="PTHR34298">
    <property type="entry name" value="SEGREGATION AND CONDENSATION PROTEIN B"/>
    <property type="match status" value="1"/>
</dbReference>
<dbReference type="InterPro" id="IPR036388">
    <property type="entry name" value="WH-like_DNA-bd_sf"/>
</dbReference>
<gene>
    <name evidence="5" type="ORF">A19Y_0489</name>
</gene>
<keyword evidence="4" id="KW-0131">Cell cycle</keyword>
<evidence type="ECO:0000313" key="5">
    <source>
        <dbReference type="EMBL" id="KEI65693.1"/>
    </source>
</evidence>
<protein>
    <recommendedName>
        <fullName evidence="7">Segregation and condensation protein B</fullName>
    </recommendedName>
</protein>
<dbReference type="HOGENOM" id="CLU_045647_6_0_3"/>
<dbReference type="EMBL" id="CM002803">
    <property type="protein sequence ID" value="KEI65693.1"/>
    <property type="molecule type" value="Genomic_DNA"/>
</dbReference>
<dbReference type="Gene3D" id="1.10.10.10">
    <property type="entry name" value="Winged helix-like DNA-binding domain superfamily/Winged helix DNA-binding domain"/>
    <property type="match status" value="2"/>
</dbReference>
<organism evidence="5 6">
    <name type="scientific">Planktothrix agardhii (strain NIVA-CYA 126/8)</name>
    <dbReference type="NCBI Taxonomy" id="388467"/>
    <lineage>
        <taxon>Bacteria</taxon>
        <taxon>Bacillati</taxon>
        <taxon>Cyanobacteriota</taxon>
        <taxon>Cyanophyceae</taxon>
        <taxon>Oscillatoriophycideae</taxon>
        <taxon>Oscillatoriales</taxon>
        <taxon>Microcoleaceae</taxon>
        <taxon>Planktothrix</taxon>
    </lineage>
</organism>
<keyword evidence="1" id="KW-0963">Cytoplasm</keyword>
<dbReference type="PATRIC" id="fig|388467.6.peg.438"/>
<evidence type="ECO:0000313" key="6">
    <source>
        <dbReference type="Proteomes" id="UP000027395"/>
    </source>
</evidence>
<dbReference type="GO" id="GO:0051301">
    <property type="term" value="P:cell division"/>
    <property type="evidence" value="ECO:0007669"/>
    <property type="project" value="UniProtKB-KW"/>
</dbReference>
<evidence type="ECO:0000256" key="4">
    <source>
        <dbReference type="ARBA" id="ARBA00023306"/>
    </source>
</evidence>
<keyword evidence="2" id="KW-0132">Cell division</keyword>
<dbReference type="SUPFAM" id="SSF46785">
    <property type="entry name" value="Winged helix' DNA-binding domain"/>
    <property type="match status" value="2"/>
</dbReference>
<reference evidence="5 6" key="1">
    <citation type="journal article" date="2014" name="Appl. Environ. Microbiol.">
        <title>Elucidation of insertion elements encoded on plasmids and in vitro construction of shuttle vectors from the toxic cyanobacterium Planktothrix.</title>
        <authorList>
            <person name="Christiansen G."/>
            <person name="Goesmann A."/>
            <person name="Kurmayer R."/>
        </authorList>
    </citation>
    <scope>NUCLEOTIDE SEQUENCE [LARGE SCALE GENOMIC DNA]</scope>
    <source>
        <strain evidence="5 6">NIVA-CYA 126/8</strain>
    </source>
</reference>
<sequence length="206" mass="22828">MTLDRQVCTVNSYQPQTVIFYLLLKMSLLAKIEAILYLKGQSLSIAGLAELAGCDRTEVEEALIQLMSDYAHRDSALEVVETDSGYSLQLREAYRSLMQSLVAPELGVGALRTLAAIALKGGITQTDLVELRGSGAYQQVTELVELGFVQKRKQANSRSHWLQVTKKFHQYFQVDQLPQQLSLNFSDDLPLDAPLPVLDAKPTGEV</sequence>
<dbReference type="eggNOG" id="COG1386">
    <property type="taxonomic scope" value="Bacteria"/>
</dbReference>